<sequence>MKHEPVVQLLAEAFREDPFFRLMFNDEEWETKATAMIAFLIRRNELLDGVLLTDDEAAPSFAAIVEKPAPLRRISLVNRLRLLVEMMKLGLRLPGRILPIAQQYERIQKQHLPTEPHYYITMIGVAASVRGKGVGKRVLQAVDELAASGPYPVALDTENEQNVEIYRRLGFTLTGSEKLGDVTMYCMTKPPEKMRNERNGIRRGNK</sequence>
<feature type="domain" description="N-acetyltransferase" evidence="1">
    <location>
        <begin position="47"/>
        <end position="192"/>
    </location>
</feature>
<dbReference type="EC" id="2.3.1.-" evidence="2"/>
<dbReference type="InterPro" id="IPR052523">
    <property type="entry name" value="Trichothecene_AcTrans"/>
</dbReference>
<keyword evidence="3" id="KW-1185">Reference proteome</keyword>
<dbReference type="RefSeq" id="WP_377907801.1">
    <property type="nucleotide sequence ID" value="NZ_JBHSGK010000003.1"/>
</dbReference>
<dbReference type="GO" id="GO:0016746">
    <property type="term" value="F:acyltransferase activity"/>
    <property type="evidence" value="ECO:0007669"/>
    <property type="project" value="UniProtKB-KW"/>
</dbReference>
<organism evidence="2 3">
    <name type="scientific">Bacillus daqingensis</name>
    <dbReference type="NCBI Taxonomy" id="872396"/>
    <lineage>
        <taxon>Bacteria</taxon>
        <taxon>Bacillati</taxon>
        <taxon>Bacillota</taxon>
        <taxon>Bacilli</taxon>
        <taxon>Bacillales</taxon>
        <taxon>Bacillaceae</taxon>
        <taxon>Bacillus</taxon>
    </lineage>
</organism>
<dbReference type="Gene3D" id="3.40.630.30">
    <property type="match status" value="1"/>
</dbReference>
<evidence type="ECO:0000313" key="3">
    <source>
        <dbReference type="Proteomes" id="UP001595896"/>
    </source>
</evidence>
<dbReference type="CDD" id="cd04301">
    <property type="entry name" value="NAT_SF"/>
    <property type="match status" value="1"/>
</dbReference>
<keyword evidence="2" id="KW-0012">Acyltransferase</keyword>
<proteinExistence type="predicted"/>
<dbReference type="EMBL" id="JBHSGK010000003">
    <property type="protein sequence ID" value="MFC4735174.1"/>
    <property type="molecule type" value="Genomic_DNA"/>
</dbReference>
<keyword evidence="2" id="KW-0808">Transferase</keyword>
<comment type="caution">
    <text evidence="2">The sequence shown here is derived from an EMBL/GenBank/DDBJ whole genome shotgun (WGS) entry which is preliminary data.</text>
</comment>
<gene>
    <name evidence="2" type="ORF">ACFO4L_01130</name>
</gene>
<dbReference type="Proteomes" id="UP001595896">
    <property type="component" value="Unassembled WGS sequence"/>
</dbReference>
<name>A0ABV9NTD4_9BACI</name>
<accession>A0ABV9NTD4</accession>
<dbReference type="SUPFAM" id="SSF55729">
    <property type="entry name" value="Acyl-CoA N-acyltransferases (Nat)"/>
    <property type="match status" value="1"/>
</dbReference>
<dbReference type="Pfam" id="PF00583">
    <property type="entry name" value="Acetyltransf_1"/>
    <property type="match status" value="1"/>
</dbReference>
<dbReference type="PANTHER" id="PTHR42791">
    <property type="entry name" value="GNAT FAMILY ACETYLTRANSFERASE"/>
    <property type="match status" value="1"/>
</dbReference>
<protein>
    <submittedName>
        <fullName evidence="2">GNAT family N-acetyltransferase</fullName>
        <ecNumber evidence="2">2.3.1.-</ecNumber>
    </submittedName>
</protein>
<evidence type="ECO:0000259" key="1">
    <source>
        <dbReference type="PROSITE" id="PS51186"/>
    </source>
</evidence>
<dbReference type="InterPro" id="IPR016181">
    <property type="entry name" value="Acyl_CoA_acyltransferase"/>
</dbReference>
<dbReference type="InterPro" id="IPR000182">
    <property type="entry name" value="GNAT_dom"/>
</dbReference>
<dbReference type="PROSITE" id="PS51186">
    <property type="entry name" value="GNAT"/>
    <property type="match status" value="1"/>
</dbReference>
<dbReference type="PANTHER" id="PTHR42791:SF1">
    <property type="entry name" value="N-ACETYLTRANSFERASE DOMAIN-CONTAINING PROTEIN"/>
    <property type="match status" value="1"/>
</dbReference>
<evidence type="ECO:0000313" key="2">
    <source>
        <dbReference type="EMBL" id="MFC4735174.1"/>
    </source>
</evidence>
<reference evidence="3" key="1">
    <citation type="journal article" date="2019" name="Int. J. Syst. Evol. Microbiol.">
        <title>The Global Catalogue of Microorganisms (GCM) 10K type strain sequencing project: providing services to taxonomists for standard genome sequencing and annotation.</title>
        <authorList>
            <consortium name="The Broad Institute Genomics Platform"/>
            <consortium name="The Broad Institute Genome Sequencing Center for Infectious Disease"/>
            <person name="Wu L."/>
            <person name="Ma J."/>
        </authorList>
    </citation>
    <scope>NUCLEOTIDE SEQUENCE [LARGE SCALE GENOMIC DNA]</scope>
    <source>
        <strain evidence="3">JCM 12165</strain>
    </source>
</reference>